<evidence type="ECO:0000313" key="2">
    <source>
        <dbReference type="EMBL" id="PRY20967.1"/>
    </source>
</evidence>
<comment type="caution">
    <text evidence="2">The sequence shown here is derived from an EMBL/GenBank/DDBJ whole genome shotgun (WGS) entry which is preliminary data.</text>
</comment>
<dbReference type="AlphaFoldDB" id="A0A2T0RIL3"/>
<keyword evidence="1" id="KW-0472">Membrane</keyword>
<dbReference type="Proteomes" id="UP000239480">
    <property type="component" value="Unassembled WGS sequence"/>
</dbReference>
<name>A0A2T0RIL3_9RHOB</name>
<organism evidence="2 3">
    <name type="scientific">Aliiruegeria haliotis</name>
    <dbReference type="NCBI Taxonomy" id="1280846"/>
    <lineage>
        <taxon>Bacteria</taxon>
        <taxon>Pseudomonadati</taxon>
        <taxon>Pseudomonadota</taxon>
        <taxon>Alphaproteobacteria</taxon>
        <taxon>Rhodobacterales</taxon>
        <taxon>Roseobacteraceae</taxon>
        <taxon>Aliiruegeria</taxon>
    </lineage>
</organism>
<sequence>MIRPIAFSAFVLPSAAIAHSGDHGGMSLATEARHILSSPLHLALVGAGGLLLVLIVRGLVKRTSDVGAVRKTARK</sequence>
<dbReference type="EMBL" id="PVTD01000011">
    <property type="protein sequence ID" value="PRY20967.1"/>
    <property type="molecule type" value="Genomic_DNA"/>
</dbReference>
<protein>
    <submittedName>
        <fullName evidence="2">Uncharacterized protein</fullName>
    </submittedName>
</protein>
<reference evidence="2 3" key="1">
    <citation type="submission" date="2018-03" db="EMBL/GenBank/DDBJ databases">
        <title>Genomic Encyclopedia of Archaeal and Bacterial Type Strains, Phase II (KMG-II): from individual species to whole genera.</title>
        <authorList>
            <person name="Goeker M."/>
        </authorList>
    </citation>
    <scope>NUCLEOTIDE SEQUENCE [LARGE SCALE GENOMIC DNA]</scope>
    <source>
        <strain evidence="2 3">DSM 29328</strain>
    </source>
</reference>
<keyword evidence="3" id="KW-1185">Reference proteome</keyword>
<keyword evidence="1" id="KW-1133">Transmembrane helix</keyword>
<gene>
    <name evidence="2" type="ORF">CLV78_111122</name>
</gene>
<accession>A0A2T0RIL3</accession>
<evidence type="ECO:0000313" key="3">
    <source>
        <dbReference type="Proteomes" id="UP000239480"/>
    </source>
</evidence>
<keyword evidence="1" id="KW-0812">Transmembrane</keyword>
<evidence type="ECO:0000256" key="1">
    <source>
        <dbReference type="SAM" id="Phobius"/>
    </source>
</evidence>
<feature type="transmembrane region" description="Helical" evidence="1">
    <location>
        <begin position="42"/>
        <end position="60"/>
    </location>
</feature>
<proteinExistence type="predicted"/>